<dbReference type="PROSITE" id="PS50250">
    <property type="entry name" value="PCI"/>
    <property type="match status" value="1"/>
</dbReference>
<evidence type="ECO:0000313" key="2">
    <source>
        <dbReference type="Proteomes" id="UP000504611"/>
    </source>
</evidence>
<protein>
    <submittedName>
        <fullName evidence="3">26S proteasome non-ATPase regulatory subunit 3 isoform X1</fullName>
    </submittedName>
    <submittedName>
        <fullName evidence="4">26S proteasome non-ATPase regulatory subunit 3 isoform X2</fullName>
    </submittedName>
    <submittedName>
        <fullName evidence="5">26S proteasome non-ATPase regulatory subunit 3 isoform X3</fullName>
    </submittedName>
</protein>
<organism evidence="2 5">
    <name type="scientific">Notothenia coriiceps</name>
    <name type="common">black rockcod</name>
    <dbReference type="NCBI Taxonomy" id="8208"/>
    <lineage>
        <taxon>Eukaryota</taxon>
        <taxon>Metazoa</taxon>
        <taxon>Chordata</taxon>
        <taxon>Craniata</taxon>
        <taxon>Vertebrata</taxon>
        <taxon>Euteleostomi</taxon>
        <taxon>Actinopterygii</taxon>
        <taxon>Neopterygii</taxon>
        <taxon>Teleostei</taxon>
        <taxon>Neoteleostei</taxon>
        <taxon>Acanthomorphata</taxon>
        <taxon>Eupercaria</taxon>
        <taxon>Perciformes</taxon>
        <taxon>Notothenioidei</taxon>
        <taxon>Nototheniidae</taxon>
        <taxon>Notothenia</taxon>
    </lineage>
</organism>
<dbReference type="InterPro" id="IPR000717">
    <property type="entry name" value="PCI_dom"/>
</dbReference>
<dbReference type="Proteomes" id="UP000504611">
    <property type="component" value="Unplaced"/>
</dbReference>
<dbReference type="InterPro" id="IPR050756">
    <property type="entry name" value="CSN3"/>
</dbReference>
<dbReference type="OrthoDB" id="1713558at2759"/>
<gene>
    <name evidence="3 4 5" type="primary">psmd3</name>
</gene>
<name>A0A6I9PNS0_9TELE</name>
<keyword evidence="2" id="KW-1185">Reference proteome</keyword>
<dbReference type="RefSeq" id="XP_010788858.1">
    <property type="nucleotide sequence ID" value="XM_010790556.1"/>
</dbReference>
<evidence type="ECO:0000313" key="4">
    <source>
        <dbReference type="RefSeq" id="XP_010788856.1"/>
    </source>
</evidence>
<dbReference type="GO" id="GO:0008541">
    <property type="term" value="C:proteasome regulatory particle, lid subcomplex"/>
    <property type="evidence" value="ECO:0007669"/>
    <property type="project" value="TreeGrafter"/>
</dbReference>
<evidence type="ECO:0000313" key="5">
    <source>
        <dbReference type="RefSeq" id="XP_010788858.1"/>
    </source>
</evidence>
<dbReference type="Pfam" id="PF01399">
    <property type="entry name" value="PCI"/>
    <property type="match status" value="1"/>
</dbReference>
<reference evidence="3 4" key="1">
    <citation type="submission" date="2025-04" db="UniProtKB">
        <authorList>
            <consortium name="RefSeq"/>
        </authorList>
    </citation>
    <scope>IDENTIFICATION</scope>
    <source>
        <tissue evidence="3 4">Muscle</tissue>
    </source>
</reference>
<feature type="domain" description="PCI" evidence="1">
    <location>
        <begin position="1"/>
        <end position="98"/>
    </location>
</feature>
<dbReference type="PANTHER" id="PTHR10758:SF2">
    <property type="entry name" value="26S PROTEASOME NON-ATPASE REGULATORY SUBUNIT 3"/>
    <property type="match status" value="1"/>
</dbReference>
<evidence type="ECO:0000313" key="3">
    <source>
        <dbReference type="RefSeq" id="XP_010788855.1"/>
    </source>
</evidence>
<dbReference type="PANTHER" id="PTHR10758">
    <property type="entry name" value="26S PROTEASOME NON-ATPASE REGULATORY SUBUNIT 3/COP9 SIGNALOSOME COMPLEX SUBUNIT 3"/>
    <property type="match status" value="1"/>
</dbReference>
<proteinExistence type="predicted"/>
<dbReference type="GeneID" id="104962153"/>
<dbReference type="AlphaFoldDB" id="A0A6I9PNS0"/>
<keyword evidence="3 4" id="KW-0647">Proteasome</keyword>
<dbReference type="RefSeq" id="XP_010788855.1">
    <property type="nucleotide sequence ID" value="XM_010790553.1"/>
</dbReference>
<dbReference type="RefSeq" id="XP_010788856.1">
    <property type="nucleotide sequence ID" value="XM_010790554.1"/>
</dbReference>
<accession>A0A6I9PNS0</accession>
<sequence length="98" mass="11075">MPYFLLTQAVRMGNLAKFNQVLEEFGEKFQTDGTYTLIIRLRHNVIKTGVRMISLSYSRISLADIAQKLQLDSPEDAEFIVAKVTGEETLNLLSLRGP</sequence>
<dbReference type="KEGG" id="ncc:104962153"/>
<evidence type="ECO:0000259" key="1">
    <source>
        <dbReference type="PROSITE" id="PS50250"/>
    </source>
</evidence>
<dbReference type="GO" id="GO:0006511">
    <property type="term" value="P:ubiquitin-dependent protein catabolic process"/>
    <property type="evidence" value="ECO:0007669"/>
    <property type="project" value="TreeGrafter"/>
</dbReference>